<feature type="transmembrane region" description="Helical" evidence="2">
    <location>
        <begin position="389"/>
        <end position="408"/>
    </location>
</feature>
<dbReference type="InterPro" id="IPR048389">
    <property type="entry name" value="YciQ-like_C"/>
</dbReference>
<proteinExistence type="predicted"/>
<feature type="transmembrane region" description="Helical" evidence="2">
    <location>
        <begin position="414"/>
        <end position="433"/>
    </location>
</feature>
<evidence type="ECO:0000313" key="7">
    <source>
        <dbReference type="Proteomes" id="UP000541636"/>
    </source>
</evidence>
<evidence type="ECO:0000256" key="2">
    <source>
        <dbReference type="SAM" id="Phobius"/>
    </source>
</evidence>
<organism evidence="6 7">
    <name type="scientific">Oleiagrimonas citrea</name>
    <dbReference type="NCBI Taxonomy" id="1665687"/>
    <lineage>
        <taxon>Bacteria</taxon>
        <taxon>Pseudomonadati</taxon>
        <taxon>Pseudomonadota</taxon>
        <taxon>Gammaproteobacteria</taxon>
        <taxon>Lysobacterales</taxon>
        <taxon>Rhodanobacteraceae</taxon>
        <taxon>Oleiagrimonas</taxon>
    </lineage>
</organism>
<feature type="compositionally biased region" description="Gly residues" evidence="1">
    <location>
        <begin position="613"/>
        <end position="627"/>
    </location>
</feature>
<keyword evidence="2" id="KW-1133">Transmembrane helix</keyword>
<dbReference type="EMBL" id="JAAZQD010000005">
    <property type="protein sequence ID" value="NKZ39959.1"/>
    <property type="molecule type" value="Genomic_DNA"/>
</dbReference>
<feature type="transmembrane region" description="Helical" evidence="2">
    <location>
        <begin position="241"/>
        <end position="259"/>
    </location>
</feature>
<feature type="signal peptide" evidence="3">
    <location>
        <begin position="1"/>
        <end position="23"/>
    </location>
</feature>
<dbReference type="RefSeq" id="WP_168609793.1">
    <property type="nucleotide sequence ID" value="NZ_JAAZQD010000005.1"/>
</dbReference>
<dbReference type="Pfam" id="PF09972">
    <property type="entry name" value="DUF2207"/>
    <property type="match status" value="1"/>
</dbReference>
<comment type="caution">
    <text evidence="6">The sequence shown here is derived from an EMBL/GenBank/DDBJ whole genome shotgun (WGS) entry which is preliminary data.</text>
</comment>
<evidence type="ECO:0000259" key="5">
    <source>
        <dbReference type="Pfam" id="PF20990"/>
    </source>
</evidence>
<evidence type="ECO:0000256" key="3">
    <source>
        <dbReference type="SAM" id="SignalP"/>
    </source>
</evidence>
<dbReference type="InterPro" id="IPR018702">
    <property type="entry name" value="DUF2207"/>
</dbReference>
<dbReference type="AlphaFoldDB" id="A0A846ZR23"/>
<evidence type="ECO:0000256" key="1">
    <source>
        <dbReference type="SAM" id="MobiDB-lite"/>
    </source>
</evidence>
<name>A0A846ZR23_9GAMM</name>
<keyword evidence="2" id="KW-0812">Transmembrane</keyword>
<accession>A0A846ZR23</accession>
<feature type="transmembrane region" description="Helical" evidence="2">
    <location>
        <begin position="471"/>
        <end position="491"/>
    </location>
</feature>
<feature type="domain" description="Predicted membrane protein YciQ-like C-terminal" evidence="5">
    <location>
        <begin position="274"/>
        <end position="553"/>
    </location>
</feature>
<gene>
    <name evidence="6" type="ORF">HF690_13460</name>
</gene>
<sequence>MRPNLSWLLWLACLMAWAAPAHADERILDYHAEIHVAVDGSMTVTERIRVRAEGHRIRRGIYRDYPTEYRDRQHNRYRVGFQVLAVMRDGHAEPWHTKKQSNGVRVYIGDRHRTLASGVHTYTLRYRTTRQLGFFDTHDELYWNVTGTGWAFPIDHASATVHLPAEVDAARLKAYGYTGAQGATGKALDARILADGAEFSTTQPLAPHHGLTIVLEFPKGLVRAPDAKQKLIWLLHDNRNLLLTLLGLLVLWLYYGWAWNRFGRDPASGPLVARYEPPDGDSAAALRYVRDMGYDNTCFTAGILGLAARGCLDIEQHGKTYTLTRTADAPVQSLRGDSKALFQALFSGGDTLKLKQSERTRVVKARKAHEGALSRAYEKKYFFTNRNKLWPGVLISLLTLLAMVYGGGVPAAFMLLWLSIWSFGVYALAAAALRKARSGHAASSIGSWLFLLPFAAGEVAGLALFGSLVGYAVLPLFAVLIGTNIAFYHWMKAPTQDGARLLDGIEGFRWYLGVAEKQELDSRYKPESHPELFARYLPYAVALDVGNAWGERFAGALDAEQMRQAQPTWYHGSNIGLFTAGNLAAFGSSLGSGVNSAIASASVAPGSSSGSSGFSGGGGGGGGGGGW</sequence>
<evidence type="ECO:0000313" key="6">
    <source>
        <dbReference type="EMBL" id="NKZ39959.1"/>
    </source>
</evidence>
<keyword evidence="3" id="KW-0732">Signal</keyword>
<feature type="region of interest" description="Disordered" evidence="1">
    <location>
        <begin position="605"/>
        <end position="627"/>
    </location>
</feature>
<protein>
    <submittedName>
        <fullName evidence="6">DUF2207 domain-containing protein</fullName>
    </submittedName>
</protein>
<dbReference type="Proteomes" id="UP000541636">
    <property type="component" value="Unassembled WGS sequence"/>
</dbReference>
<reference evidence="6 7" key="1">
    <citation type="journal article" date="2017" name="Int. J. Syst. Evol. Microbiol.">
        <title>Oleiagrimonas citrea sp. nov., a marine bacterium isolated from tidal flat sediment and emended description of the genus Oleiagrimonas Fang et al. 2015 and Oleiagrimonas soli.</title>
        <authorList>
            <person name="Yang S.H."/>
            <person name="Seo H.S."/>
            <person name="Seong C.N."/>
            <person name="Kwon K.K."/>
        </authorList>
    </citation>
    <scope>NUCLEOTIDE SEQUENCE [LARGE SCALE GENOMIC DNA]</scope>
    <source>
        <strain evidence="6 7">MEBiC09124</strain>
    </source>
</reference>
<keyword evidence="7" id="KW-1185">Reference proteome</keyword>
<dbReference type="Pfam" id="PF20990">
    <property type="entry name" value="DUF2207_C"/>
    <property type="match status" value="1"/>
</dbReference>
<feature type="chain" id="PRO_5032929896" evidence="3">
    <location>
        <begin position="24"/>
        <end position="627"/>
    </location>
</feature>
<keyword evidence="2" id="KW-0472">Membrane</keyword>
<feature type="domain" description="DUF2207" evidence="4">
    <location>
        <begin position="26"/>
        <end position="215"/>
    </location>
</feature>
<evidence type="ECO:0000259" key="4">
    <source>
        <dbReference type="Pfam" id="PF09972"/>
    </source>
</evidence>
<feature type="transmembrane region" description="Helical" evidence="2">
    <location>
        <begin position="445"/>
        <end position="465"/>
    </location>
</feature>